<keyword evidence="3" id="KW-1185">Reference proteome</keyword>
<feature type="transmembrane region" description="Helical" evidence="1">
    <location>
        <begin position="28"/>
        <end position="49"/>
    </location>
</feature>
<protein>
    <submittedName>
        <fullName evidence="2">Uncharacterized protein</fullName>
    </submittedName>
</protein>
<keyword evidence="1" id="KW-0812">Transmembrane</keyword>
<dbReference type="Proteomes" id="UP000265618">
    <property type="component" value="Unassembled WGS sequence"/>
</dbReference>
<dbReference type="AlphaFoldDB" id="A0A9K3DBG2"/>
<comment type="caution">
    <text evidence="2">The sequence shown here is derived from an EMBL/GenBank/DDBJ whole genome shotgun (WGS) entry which is preliminary data.</text>
</comment>
<evidence type="ECO:0000313" key="2">
    <source>
        <dbReference type="EMBL" id="GIQ90754.1"/>
    </source>
</evidence>
<organism evidence="2 3">
    <name type="scientific">Kipferlia bialata</name>
    <dbReference type="NCBI Taxonomy" id="797122"/>
    <lineage>
        <taxon>Eukaryota</taxon>
        <taxon>Metamonada</taxon>
        <taxon>Carpediemonas-like organisms</taxon>
        <taxon>Kipferlia</taxon>
    </lineage>
</organism>
<keyword evidence="1" id="KW-1133">Transmembrane helix</keyword>
<reference evidence="2 3" key="1">
    <citation type="journal article" date="2018" name="PLoS ONE">
        <title>The draft genome of Kipferlia bialata reveals reductive genome evolution in fornicate parasites.</title>
        <authorList>
            <person name="Tanifuji G."/>
            <person name="Takabayashi S."/>
            <person name="Kume K."/>
            <person name="Takagi M."/>
            <person name="Nakayama T."/>
            <person name="Kamikawa R."/>
            <person name="Inagaki Y."/>
            <person name="Hashimoto T."/>
        </authorList>
    </citation>
    <scope>NUCLEOTIDE SEQUENCE [LARGE SCALE GENOMIC DNA]</scope>
    <source>
        <strain evidence="2">NY0173</strain>
    </source>
</reference>
<dbReference type="EMBL" id="BDIP01006617">
    <property type="protein sequence ID" value="GIQ90754.1"/>
    <property type="molecule type" value="Genomic_DNA"/>
</dbReference>
<name>A0A9K3DBG2_9EUKA</name>
<sequence>MGESRLETYCKSIITDSISTSIEKCERVYVNSFWCFGLGMLICIVGLMLKQPKSSSEGLTLIGLTPLDS</sequence>
<evidence type="ECO:0000313" key="3">
    <source>
        <dbReference type="Proteomes" id="UP000265618"/>
    </source>
</evidence>
<gene>
    <name evidence="2" type="ORF">KIPB_013667</name>
</gene>
<accession>A0A9K3DBG2</accession>
<evidence type="ECO:0000256" key="1">
    <source>
        <dbReference type="SAM" id="Phobius"/>
    </source>
</evidence>
<proteinExistence type="predicted"/>
<keyword evidence="1" id="KW-0472">Membrane</keyword>